<dbReference type="STRING" id="1123024.GCA_000423625_04256"/>
<evidence type="ECO:0000313" key="5">
    <source>
        <dbReference type="EMBL" id="GEL19206.1"/>
    </source>
</evidence>
<dbReference type="Pfam" id="PF09278">
    <property type="entry name" value="MerR-DNA-bind"/>
    <property type="match status" value="1"/>
</dbReference>
<comment type="caution">
    <text evidence="5">The sequence shown here is derived from an EMBL/GenBank/DDBJ whole genome shotgun (WGS) entry which is preliminary data.</text>
</comment>
<keyword evidence="2" id="KW-0238">DNA-binding</keyword>
<reference evidence="5 6" key="1">
    <citation type="submission" date="2019-07" db="EMBL/GenBank/DDBJ databases">
        <title>Whole genome shotgun sequence of Pseudonocardia asaccharolytica NBRC 16224.</title>
        <authorList>
            <person name="Hosoyama A."/>
            <person name="Uohara A."/>
            <person name="Ohji S."/>
            <person name="Ichikawa N."/>
        </authorList>
    </citation>
    <scope>NUCLEOTIDE SEQUENCE [LARGE SCALE GENOMIC DNA]</scope>
    <source>
        <strain evidence="5 6">NBRC 16224</strain>
    </source>
</reference>
<dbReference type="Gene3D" id="1.10.1660.10">
    <property type="match status" value="1"/>
</dbReference>
<keyword evidence="1" id="KW-0805">Transcription regulation</keyword>
<dbReference type="GO" id="GO:0003677">
    <property type="term" value="F:DNA binding"/>
    <property type="evidence" value="ECO:0007669"/>
    <property type="project" value="UniProtKB-KW"/>
</dbReference>
<dbReference type="EMBL" id="BJVI01000033">
    <property type="protein sequence ID" value="GEL19206.1"/>
    <property type="molecule type" value="Genomic_DNA"/>
</dbReference>
<dbReference type="PROSITE" id="PS50937">
    <property type="entry name" value="HTH_MERR_2"/>
    <property type="match status" value="1"/>
</dbReference>
<dbReference type="CDD" id="cd04770">
    <property type="entry name" value="HTH_HMRTR"/>
    <property type="match status" value="1"/>
</dbReference>
<dbReference type="Pfam" id="PF00376">
    <property type="entry name" value="MerR"/>
    <property type="match status" value="1"/>
</dbReference>
<dbReference type="InterPro" id="IPR047057">
    <property type="entry name" value="MerR_fam"/>
</dbReference>
<dbReference type="PANTHER" id="PTHR30204">
    <property type="entry name" value="REDOX-CYCLING DRUG-SENSING TRANSCRIPTIONAL ACTIVATOR SOXR"/>
    <property type="match status" value="1"/>
</dbReference>
<gene>
    <name evidence="5" type="ORF">PA7_30430</name>
</gene>
<organism evidence="5 6">
    <name type="scientific">Pseudonocardia asaccharolytica DSM 44247 = NBRC 16224</name>
    <dbReference type="NCBI Taxonomy" id="1123024"/>
    <lineage>
        <taxon>Bacteria</taxon>
        <taxon>Bacillati</taxon>
        <taxon>Actinomycetota</taxon>
        <taxon>Actinomycetes</taxon>
        <taxon>Pseudonocardiales</taxon>
        <taxon>Pseudonocardiaceae</taxon>
        <taxon>Pseudonocardia</taxon>
    </lineage>
</organism>
<dbReference type="OrthoDB" id="9802039at2"/>
<dbReference type="AlphaFoldDB" id="A0A511D347"/>
<evidence type="ECO:0000256" key="3">
    <source>
        <dbReference type="ARBA" id="ARBA00023163"/>
    </source>
</evidence>
<dbReference type="SUPFAM" id="SSF46955">
    <property type="entry name" value="Putative DNA-binding domain"/>
    <property type="match status" value="1"/>
</dbReference>
<dbReference type="InterPro" id="IPR015358">
    <property type="entry name" value="Tscrpt_reg_MerR_DNA-bd"/>
</dbReference>
<evidence type="ECO:0000259" key="4">
    <source>
        <dbReference type="PROSITE" id="PS50937"/>
    </source>
</evidence>
<dbReference type="PRINTS" id="PR00040">
    <property type="entry name" value="HTHMERR"/>
</dbReference>
<evidence type="ECO:0000313" key="6">
    <source>
        <dbReference type="Proteomes" id="UP000321328"/>
    </source>
</evidence>
<dbReference type="InterPro" id="IPR000551">
    <property type="entry name" value="MerR-type_HTH_dom"/>
</dbReference>
<dbReference type="SMART" id="SM00422">
    <property type="entry name" value="HTH_MERR"/>
    <property type="match status" value="1"/>
</dbReference>
<sequence>MRIGVLAQRGGVTAKTVRFYEEAGLLSEPPRTSAGYRDYPEGAVARLGFIRDAQAAGLTLAEIRGVLAIRDGGLVPCRHVTDLIDQHLAQIEQRLTELAQARDVLRRLQRRAATTDPAQCASDEVCSILAGPAASA</sequence>
<dbReference type="Proteomes" id="UP000321328">
    <property type="component" value="Unassembled WGS sequence"/>
</dbReference>
<dbReference type="GO" id="GO:0003700">
    <property type="term" value="F:DNA-binding transcription factor activity"/>
    <property type="evidence" value="ECO:0007669"/>
    <property type="project" value="InterPro"/>
</dbReference>
<protein>
    <submittedName>
        <fullName evidence="5">Heavy metal-responsive transcriptional regulator</fullName>
    </submittedName>
</protein>
<dbReference type="InterPro" id="IPR009061">
    <property type="entry name" value="DNA-bd_dom_put_sf"/>
</dbReference>
<evidence type="ECO:0000256" key="2">
    <source>
        <dbReference type="ARBA" id="ARBA00023125"/>
    </source>
</evidence>
<accession>A0A511D347</accession>
<evidence type="ECO:0000256" key="1">
    <source>
        <dbReference type="ARBA" id="ARBA00023015"/>
    </source>
</evidence>
<name>A0A511D347_9PSEU</name>
<keyword evidence="3" id="KW-0804">Transcription</keyword>
<feature type="domain" description="HTH merR-type" evidence="4">
    <location>
        <begin position="1"/>
        <end position="69"/>
    </location>
</feature>
<dbReference type="RefSeq" id="WP_028931554.1">
    <property type="nucleotide sequence ID" value="NZ_AUII01000028.1"/>
</dbReference>
<proteinExistence type="predicted"/>
<dbReference type="PANTHER" id="PTHR30204:SF92">
    <property type="entry name" value="HTH-TYPE TRANSCRIPTIONAL REGULATOR ZNTR"/>
    <property type="match status" value="1"/>
</dbReference>
<keyword evidence="6" id="KW-1185">Reference proteome</keyword>